<evidence type="ECO:0000313" key="2">
    <source>
        <dbReference type="Proteomes" id="UP000016660"/>
    </source>
</evidence>
<name>A0ABN0NNR5_9BACT</name>
<organism evidence="1 2">
    <name type="scientific">Prevotella disiens JCM 6334 = ATCC 29426</name>
    <dbReference type="NCBI Taxonomy" id="1235811"/>
    <lineage>
        <taxon>Bacteria</taxon>
        <taxon>Pseudomonadati</taxon>
        <taxon>Bacteroidota</taxon>
        <taxon>Bacteroidia</taxon>
        <taxon>Bacteroidales</taxon>
        <taxon>Prevotellaceae</taxon>
        <taxon>Prevotella</taxon>
    </lineage>
</organism>
<gene>
    <name evidence="1" type="ORF">HMPREF0653_02589</name>
</gene>
<dbReference type="Proteomes" id="UP000016660">
    <property type="component" value="Unassembled WGS sequence"/>
</dbReference>
<comment type="caution">
    <text evidence="1">The sequence shown here is derived from an EMBL/GenBank/DDBJ whole genome shotgun (WGS) entry which is preliminary data.</text>
</comment>
<sequence>MGRKVEYKGPKSHIKSPNPHRLRRVRVKNCYGVKEYRMILYSAD</sequence>
<keyword evidence="2" id="KW-1185">Reference proteome</keyword>
<protein>
    <submittedName>
        <fullName evidence="1">Uncharacterized protein</fullName>
    </submittedName>
</protein>
<dbReference type="EMBL" id="AWUY01000292">
    <property type="protein sequence ID" value="ERJ71017.1"/>
    <property type="molecule type" value="Genomic_DNA"/>
</dbReference>
<reference evidence="1 2" key="1">
    <citation type="submission" date="2013-06" db="EMBL/GenBank/DDBJ databases">
        <authorList>
            <person name="Weinstock G."/>
            <person name="Sodergren E."/>
            <person name="Lobos E.A."/>
            <person name="Fulton L."/>
            <person name="Fulton R."/>
            <person name="Courtney L."/>
            <person name="Fronick C."/>
            <person name="O'Laughlin M."/>
            <person name="Godfrey J."/>
            <person name="Wilson R.M."/>
            <person name="Miner T."/>
            <person name="Farmer C."/>
            <person name="Delehaunty K."/>
            <person name="Cordes M."/>
            <person name="Minx P."/>
            <person name="Tomlinson C."/>
            <person name="Chen J."/>
            <person name="Wollam A."/>
            <person name="Pepin K.H."/>
            <person name="Bhonagiri V."/>
            <person name="Zhang X."/>
            <person name="Warren W."/>
            <person name="Mitreva M."/>
            <person name="Mardis E.R."/>
            <person name="Wilson R.K."/>
        </authorList>
    </citation>
    <scope>NUCLEOTIDE SEQUENCE [LARGE SCALE GENOMIC DNA]</scope>
    <source>
        <strain evidence="1 2">ATCC 29426</strain>
    </source>
</reference>
<accession>A0ABN0NNR5</accession>
<evidence type="ECO:0000313" key="1">
    <source>
        <dbReference type="EMBL" id="ERJ71017.1"/>
    </source>
</evidence>
<proteinExistence type="predicted"/>